<keyword evidence="3" id="KW-0863">Zinc-finger</keyword>
<feature type="domain" description="TF-B3" evidence="10">
    <location>
        <begin position="435"/>
        <end position="536"/>
    </location>
</feature>
<dbReference type="PANTHER" id="PTHR46245:SF2">
    <property type="entry name" value="B3 DOMAIN-CONTAINING TRANSCRIPTION REPRESSOR VAL2"/>
    <property type="match status" value="1"/>
</dbReference>
<dbReference type="InterPro" id="IPR011124">
    <property type="entry name" value="Znf_CW"/>
</dbReference>
<dbReference type="Proteomes" id="UP001055439">
    <property type="component" value="Chromosome 5"/>
</dbReference>
<dbReference type="PANTHER" id="PTHR46245">
    <property type="entry name" value="B3 DOMAIN-CONTAINING PROTEIN OS07G0563300"/>
    <property type="match status" value="1"/>
</dbReference>
<dbReference type="Gene3D" id="2.40.330.10">
    <property type="entry name" value="DNA-binding pseudobarrel domain"/>
    <property type="match status" value="1"/>
</dbReference>
<evidence type="ECO:0000256" key="9">
    <source>
        <dbReference type="SAM" id="MobiDB-lite"/>
    </source>
</evidence>
<keyword evidence="8" id="KW-0539">Nucleus</keyword>
<evidence type="ECO:0000259" key="11">
    <source>
        <dbReference type="PROSITE" id="PS51050"/>
    </source>
</evidence>
<dbReference type="GO" id="GO:0003677">
    <property type="term" value="F:DNA binding"/>
    <property type="evidence" value="ECO:0007669"/>
    <property type="project" value="UniProtKB-KW"/>
</dbReference>
<dbReference type="SUPFAM" id="SSF101936">
    <property type="entry name" value="DNA-binding pseudobarrel domain"/>
    <property type="match status" value="1"/>
</dbReference>
<evidence type="ECO:0000256" key="5">
    <source>
        <dbReference type="ARBA" id="ARBA00023015"/>
    </source>
</evidence>
<feature type="region of interest" description="Disordered" evidence="9">
    <location>
        <begin position="953"/>
        <end position="1009"/>
    </location>
</feature>
<keyword evidence="7" id="KW-0804">Transcription</keyword>
<evidence type="ECO:0000259" key="10">
    <source>
        <dbReference type="PROSITE" id="PS50863"/>
    </source>
</evidence>
<feature type="compositionally biased region" description="Polar residues" evidence="9">
    <location>
        <begin position="953"/>
        <end position="969"/>
    </location>
</feature>
<dbReference type="InterPro" id="IPR015300">
    <property type="entry name" value="DNA-bd_pseudobarrel_sf"/>
</dbReference>
<name>A0A9E7FRX4_9LILI</name>
<dbReference type="Pfam" id="PF25813">
    <property type="entry name" value="zf_VAL1_N"/>
    <property type="match status" value="1"/>
</dbReference>
<dbReference type="OrthoDB" id="757982at2759"/>
<dbReference type="GO" id="GO:0008270">
    <property type="term" value="F:zinc ion binding"/>
    <property type="evidence" value="ECO:0007669"/>
    <property type="project" value="UniProtKB-KW"/>
</dbReference>
<evidence type="ECO:0000256" key="7">
    <source>
        <dbReference type="ARBA" id="ARBA00023163"/>
    </source>
</evidence>
<gene>
    <name evidence="12" type="ORF">MUK42_19642</name>
</gene>
<evidence type="ECO:0000256" key="6">
    <source>
        <dbReference type="ARBA" id="ARBA00023125"/>
    </source>
</evidence>
<dbReference type="Pfam" id="PF07496">
    <property type="entry name" value="zf-CW"/>
    <property type="match status" value="1"/>
</dbReference>
<dbReference type="EMBL" id="CP097507">
    <property type="protein sequence ID" value="URE01801.1"/>
    <property type="molecule type" value="Genomic_DNA"/>
</dbReference>
<dbReference type="AlphaFoldDB" id="A0A9E7FRX4"/>
<dbReference type="Gene3D" id="3.30.40.100">
    <property type="match status" value="1"/>
</dbReference>
<evidence type="ECO:0000256" key="4">
    <source>
        <dbReference type="ARBA" id="ARBA00022833"/>
    </source>
</evidence>
<keyword evidence="6" id="KW-0238">DNA-binding</keyword>
<sequence>MRWRTNRHYAIPWPGPAACTAEIDPGGAVTSGSHQALPALSDRTDGIRSYSVIGTVGRTGREEFVRALVLFLLSFDGEDIITSACKLLLLLLSNPPSPPPSSPPSSSRKRTWVSFEAAEVIPKGSKRRLAYEQLAFCDIFHQKESGWRECSSCGKRLHCGCIASKSSFDLLDTGGVQCIGCMKNPEAPFMPSEVVQNFLSQHHQGVFALSTRCSKENDTDTAVVTRACEMSTTTADSKIDVGAFVKGKGMSNVDVEQSESEIRSFGHIKWEQQSPEVGIASFSNRYQGPVVSSQISQLDEKDFVTDKSISESLAQACLSMSLGNTNQVSNMESCSTAERPLLALPMACSVAEGKDERKSLSFFQQLPRARFLAKPPKTSNRAFSDASRSALPYMRVARPPAEGRNQLLPRYWPRITDQELQQISGDSNSTIVPLFEKVLSASDAGRIGRLVLPKACAEAYFPPISQPEGVPLTIQDTKGKEWHFQFRFWPNNNSRMYVLEGVTPCIQSLQLQAGDTVTFSRIDPACKLVMGYRKATNTVPLQDSQISAIANGTFGNETLFSGVNENISTVSGYSGFLRSLKGAMDPYLSSQLEHMNASDEEISWYKGGMPNEGLQLQPLQKRSRNIGTKSRRFLMDTEDALELKLTWEEAQELLRPPPSAKPSIVTIEDHEVEEYEEPPVFGKKTIFTARSSGEQDQWVQCDDCLKWRRLPVDVLLLLKWTCSDNTWDPKRSSCSAPDELSHKEMQILLRQYEDLRRQRMMSASFKQTSSELAASGLDALAAAAVLGDAGNQATTPYATTTKHPRHRPGCTCIVCIQPPSGKGPKHDPACTCNVCMTVKRRFKTLMMRKKKRQSEREEAEAHKKLAWGGSKEEVEGSSSSPKGAQHQENEFGQESGKSIIEQLETSKGHIDLNCHPGSNEDSQTAPPRLSMMSLLQDAYRPLETYLKQNGLTSLASEQVNQGSPSSFTAPQAPGESEGKAPDEGHFASEEQEDGDDGDDGADMVTSDAS</sequence>
<evidence type="ECO:0000313" key="12">
    <source>
        <dbReference type="EMBL" id="URE01801.1"/>
    </source>
</evidence>
<evidence type="ECO:0000256" key="1">
    <source>
        <dbReference type="ARBA" id="ARBA00004123"/>
    </source>
</evidence>
<accession>A0A9E7FRX4</accession>
<dbReference type="GO" id="GO:0005634">
    <property type="term" value="C:nucleus"/>
    <property type="evidence" value="ECO:0007669"/>
    <property type="project" value="UniProtKB-SubCell"/>
</dbReference>
<dbReference type="GO" id="GO:0006355">
    <property type="term" value="P:regulation of DNA-templated transcription"/>
    <property type="evidence" value="ECO:0007669"/>
    <property type="project" value="UniProtKB-ARBA"/>
</dbReference>
<evidence type="ECO:0000256" key="8">
    <source>
        <dbReference type="ARBA" id="ARBA00023242"/>
    </source>
</evidence>
<feature type="region of interest" description="Disordered" evidence="9">
    <location>
        <begin position="846"/>
        <end position="894"/>
    </location>
</feature>
<keyword evidence="4" id="KW-0862">Zinc</keyword>
<dbReference type="Pfam" id="PF02362">
    <property type="entry name" value="B3"/>
    <property type="match status" value="1"/>
</dbReference>
<keyword evidence="2" id="KW-0479">Metal-binding</keyword>
<feature type="compositionally biased region" description="Basic and acidic residues" evidence="9">
    <location>
        <begin position="976"/>
        <end position="988"/>
    </location>
</feature>
<dbReference type="InterPro" id="IPR003340">
    <property type="entry name" value="B3_DNA-bd"/>
</dbReference>
<keyword evidence="5" id="KW-0805">Transcription regulation</keyword>
<keyword evidence="13" id="KW-1185">Reference proteome</keyword>
<dbReference type="SMART" id="SM01019">
    <property type="entry name" value="B3"/>
    <property type="match status" value="1"/>
</dbReference>
<feature type="compositionally biased region" description="Acidic residues" evidence="9">
    <location>
        <begin position="989"/>
        <end position="1001"/>
    </location>
</feature>
<dbReference type="PROSITE" id="PS50863">
    <property type="entry name" value="B3"/>
    <property type="match status" value="1"/>
</dbReference>
<protein>
    <submittedName>
        <fullName evidence="12">B3 domain-containing protein</fullName>
    </submittedName>
</protein>
<evidence type="ECO:0000256" key="2">
    <source>
        <dbReference type="ARBA" id="ARBA00022723"/>
    </source>
</evidence>
<dbReference type="InterPro" id="IPR057743">
    <property type="entry name" value="Zfn_VAL1-3_N"/>
</dbReference>
<evidence type="ECO:0000256" key="3">
    <source>
        <dbReference type="ARBA" id="ARBA00022771"/>
    </source>
</evidence>
<feature type="domain" description="CW-type" evidence="11">
    <location>
        <begin position="692"/>
        <end position="742"/>
    </location>
</feature>
<dbReference type="PROSITE" id="PS51050">
    <property type="entry name" value="ZF_CW"/>
    <property type="match status" value="1"/>
</dbReference>
<dbReference type="FunFam" id="2.40.330.10:FF:000006">
    <property type="entry name" value="B3 domain-containing transcription repressor VAL1"/>
    <property type="match status" value="1"/>
</dbReference>
<organism evidence="12 13">
    <name type="scientific">Musa troglodytarum</name>
    <name type="common">fe'i banana</name>
    <dbReference type="NCBI Taxonomy" id="320322"/>
    <lineage>
        <taxon>Eukaryota</taxon>
        <taxon>Viridiplantae</taxon>
        <taxon>Streptophyta</taxon>
        <taxon>Embryophyta</taxon>
        <taxon>Tracheophyta</taxon>
        <taxon>Spermatophyta</taxon>
        <taxon>Magnoliopsida</taxon>
        <taxon>Liliopsida</taxon>
        <taxon>Zingiberales</taxon>
        <taxon>Musaceae</taxon>
        <taxon>Musa</taxon>
    </lineage>
</organism>
<feature type="compositionally biased region" description="Basic and acidic residues" evidence="9">
    <location>
        <begin position="854"/>
        <end position="863"/>
    </location>
</feature>
<reference evidence="12" key="1">
    <citation type="submission" date="2022-05" db="EMBL/GenBank/DDBJ databases">
        <title>The Musa troglodytarum L. genome provides insights into the mechanism of non-climacteric behaviour and enrichment of carotenoids.</title>
        <authorList>
            <person name="Wang J."/>
        </authorList>
    </citation>
    <scope>NUCLEOTIDE SEQUENCE</scope>
    <source>
        <tissue evidence="12">Leaf</tissue>
    </source>
</reference>
<evidence type="ECO:0000313" key="13">
    <source>
        <dbReference type="Proteomes" id="UP001055439"/>
    </source>
</evidence>
<comment type="subcellular location">
    <subcellularLocation>
        <location evidence="1">Nucleus</location>
    </subcellularLocation>
</comment>
<dbReference type="CDD" id="cd10017">
    <property type="entry name" value="B3_DNA"/>
    <property type="match status" value="1"/>
</dbReference>
<proteinExistence type="predicted"/>